<dbReference type="Proteomes" id="UP000015102">
    <property type="component" value="Unassembled WGS sequence"/>
</dbReference>
<dbReference type="EMBL" id="CAQQ02139487">
    <property type="status" value="NOT_ANNOTATED_CDS"/>
    <property type="molecule type" value="Genomic_DNA"/>
</dbReference>
<keyword evidence="2" id="KW-1185">Reference proteome</keyword>
<reference evidence="2" key="1">
    <citation type="submission" date="2013-02" db="EMBL/GenBank/DDBJ databases">
        <authorList>
            <person name="Hughes D."/>
        </authorList>
    </citation>
    <scope>NUCLEOTIDE SEQUENCE</scope>
    <source>
        <strain>Durham</strain>
        <strain evidence="2">NC isolate 2 -- Noor lab</strain>
    </source>
</reference>
<name>T1GCM7_MEGSC</name>
<protein>
    <submittedName>
        <fullName evidence="1">Uncharacterized protein</fullName>
    </submittedName>
</protein>
<accession>T1GCM7</accession>
<dbReference type="EnsemblMetazoa" id="MESCA001045-RA">
    <property type="protein sequence ID" value="MESCA001045-PA"/>
    <property type="gene ID" value="MESCA001045"/>
</dbReference>
<dbReference type="AlphaFoldDB" id="T1GCM7"/>
<evidence type="ECO:0000313" key="2">
    <source>
        <dbReference type="Proteomes" id="UP000015102"/>
    </source>
</evidence>
<proteinExistence type="predicted"/>
<dbReference type="EMBL" id="CAQQ02139488">
    <property type="status" value="NOT_ANNOTATED_CDS"/>
    <property type="molecule type" value="Genomic_DNA"/>
</dbReference>
<dbReference type="HOGENOM" id="CLU_2796892_0_0_1"/>
<organism evidence="1 2">
    <name type="scientific">Megaselia scalaris</name>
    <name type="common">Humpbacked fly</name>
    <name type="synonym">Phora scalaris</name>
    <dbReference type="NCBI Taxonomy" id="36166"/>
    <lineage>
        <taxon>Eukaryota</taxon>
        <taxon>Metazoa</taxon>
        <taxon>Ecdysozoa</taxon>
        <taxon>Arthropoda</taxon>
        <taxon>Hexapoda</taxon>
        <taxon>Insecta</taxon>
        <taxon>Pterygota</taxon>
        <taxon>Neoptera</taxon>
        <taxon>Endopterygota</taxon>
        <taxon>Diptera</taxon>
        <taxon>Brachycera</taxon>
        <taxon>Muscomorpha</taxon>
        <taxon>Platypezoidea</taxon>
        <taxon>Phoridae</taxon>
        <taxon>Megaseliini</taxon>
        <taxon>Megaselia</taxon>
    </lineage>
</organism>
<reference evidence="1" key="2">
    <citation type="submission" date="2015-06" db="UniProtKB">
        <authorList>
            <consortium name="EnsemblMetazoa"/>
        </authorList>
    </citation>
    <scope>IDENTIFICATION</scope>
</reference>
<sequence>MDFKYAELTRKKGLSTTKELIKLLNYNPGYCEHNLSNGITINGYGLVCAKTYWTWFQNVNHVLNQTKT</sequence>
<evidence type="ECO:0000313" key="1">
    <source>
        <dbReference type="EnsemblMetazoa" id="MESCA001045-PA"/>
    </source>
</evidence>